<feature type="transmembrane region" description="Helical" evidence="2">
    <location>
        <begin position="45"/>
        <end position="65"/>
    </location>
</feature>
<keyword evidence="2" id="KW-1133">Transmembrane helix</keyword>
<feature type="region of interest" description="Disordered" evidence="1">
    <location>
        <begin position="14"/>
        <end position="35"/>
    </location>
</feature>
<protein>
    <submittedName>
        <fullName evidence="3">Uncharacterized protein</fullName>
    </submittedName>
</protein>
<name>A0A136J9G8_9PEZI</name>
<gene>
    <name evidence="3" type="ORF">Micbo1qcDRAFT_172710</name>
</gene>
<dbReference type="Proteomes" id="UP000070501">
    <property type="component" value="Unassembled WGS sequence"/>
</dbReference>
<evidence type="ECO:0000313" key="3">
    <source>
        <dbReference type="EMBL" id="KXJ93817.1"/>
    </source>
</evidence>
<dbReference type="InParanoid" id="A0A136J9G8"/>
<organism evidence="3 4">
    <name type="scientific">Microdochium bolleyi</name>
    <dbReference type="NCBI Taxonomy" id="196109"/>
    <lineage>
        <taxon>Eukaryota</taxon>
        <taxon>Fungi</taxon>
        <taxon>Dikarya</taxon>
        <taxon>Ascomycota</taxon>
        <taxon>Pezizomycotina</taxon>
        <taxon>Sordariomycetes</taxon>
        <taxon>Xylariomycetidae</taxon>
        <taxon>Xylariales</taxon>
        <taxon>Microdochiaceae</taxon>
        <taxon>Microdochium</taxon>
    </lineage>
</organism>
<keyword evidence="2" id="KW-0812">Transmembrane</keyword>
<evidence type="ECO:0000256" key="1">
    <source>
        <dbReference type="SAM" id="MobiDB-lite"/>
    </source>
</evidence>
<evidence type="ECO:0000313" key="4">
    <source>
        <dbReference type="Proteomes" id="UP000070501"/>
    </source>
</evidence>
<keyword evidence="2" id="KW-0472">Membrane</keyword>
<dbReference type="AlphaFoldDB" id="A0A136J9G8"/>
<proteinExistence type="predicted"/>
<reference evidence="4" key="1">
    <citation type="submission" date="2016-02" db="EMBL/GenBank/DDBJ databases">
        <title>Draft genome sequence of Microdochium bolleyi, a fungal endophyte of beachgrass.</title>
        <authorList>
            <consortium name="DOE Joint Genome Institute"/>
            <person name="David A.S."/>
            <person name="May G."/>
            <person name="Haridas S."/>
            <person name="Lim J."/>
            <person name="Wang M."/>
            <person name="Labutti K."/>
            <person name="Lipzen A."/>
            <person name="Barry K."/>
            <person name="Grigoriev I.V."/>
        </authorList>
    </citation>
    <scope>NUCLEOTIDE SEQUENCE [LARGE SCALE GENOMIC DNA]</scope>
    <source>
        <strain evidence="4">J235TASD1</strain>
    </source>
</reference>
<keyword evidence="4" id="KW-1185">Reference proteome</keyword>
<evidence type="ECO:0000256" key="2">
    <source>
        <dbReference type="SAM" id="Phobius"/>
    </source>
</evidence>
<accession>A0A136J9G8</accession>
<sequence length="179" mass="19109">MVALVTEARWPADQPFSAAPPLDGAGDPNDLAGTPRTGPVSTLEVGVIVGVVIAVTLLLVGIFVWRARKNKKLEQDRLAAQMISDAEECSSDRPSREDQHPIGFIASIADTDKILAAERPDRTAATRARTGSVDHSAWSDWGSPGNRGQRRDAALRVAIRCISINQTHSNVKPVGSALP</sequence>
<feature type="region of interest" description="Disordered" evidence="1">
    <location>
        <begin position="121"/>
        <end position="149"/>
    </location>
</feature>
<dbReference type="EMBL" id="KQ964247">
    <property type="protein sequence ID" value="KXJ93817.1"/>
    <property type="molecule type" value="Genomic_DNA"/>
</dbReference>
<dbReference type="OrthoDB" id="4765841at2759"/>